<dbReference type="SUPFAM" id="SSF52768">
    <property type="entry name" value="Arginase/deacetylase"/>
    <property type="match status" value="1"/>
</dbReference>
<dbReference type="InterPro" id="IPR023801">
    <property type="entry name" value="His_deacetylse_dom"/>
</dbReference>
<evidence type="ECO:0000256" key="11">
    <source>
        <dbReference type="ARBA" id="ARBA00023242"/>
    </source>
</evidence>
<dbReference type="GeneID" id="101851254"/>
<keyword evidence="7" id="KW-0862">Zinc</keyword>
<organism evidence="16 17">
    <name type="scientific">Aplysia californica</name>
    <name type="common">California sea hare</name>
    <dbReference type="NCBI Taxonomy" id="6500"/>
    <lineage>
        <taxon>Eukaryota</taxon>
        <taxon>Metazoa</taxon>
        <taxon>Spiralia</taxon>
        <taxon>Lophotrochozoa</taxon>
        <taxon>Mollusca</taxon>
        <taxon>Gastropoda</taxon>
        <taxon>Heterobranchia</taxon>
        <taxon>Euthyneura</taxon>
        <taxon>Tectipleura</taxon>
        <taxon>Aplysiida</taxon>
        <taxon>Aplysioidea</taxon>
        <taxon>Aplysiidae</taxon>
        <taxon>Aplysia</taxon>
    </lineage>
</organism>
<proteinExistence type="inferred from homology"/>
<evidence type="ECO:0000256" key="8">
    <source>
        <dbReference type="ARBA" id="ARBA00022853"/>
    </source>
</evidence>
<dbReference type="Gene3D" id="3.40.800.20">
    <property type="entry name" value="Histone deacetylase domain"/>
    <property type="match status" value="1"/>
</dbReference>
<evidence type="ECO:0000313" key="16">
    <source>
        <dbReference type="Proteomes" id="UP000694888"/>
    </source>
</evidence>
<evidence type="ECO:0000313" key="17">
    <source>
        <dbReference type="RefSeq" id="XP_012935632.1"/>
    </source>
</evidence>
<evidence type="ECO:0000256" key="9">
    <source>
        <dbReference type="ARBA" id="ARBA00023015"/>
    </source>
</evidence>
<evidence type="ECO:0000256" key="6">
    <source>
        <dbReference type="ARBA" id="ARBA00022801"/>
    </source>
</evidence>
<evidence type="ECO:0000256" key="12">
    <source>
        <dbReference type="PIRNR" id="PIRNR037911"/>
    </source>
</evidence>
<reference evidence="17" key="1">
    <citation type="submission" date="2025-08" db="UniProtKB">
        <authorList>
            <consortium name="RefSeq"/>
        </authorList>
    </citation>
    <scope>IDENTIFICATION</scope>
</reference>
<name>A0ABM0ZVX1_APLCA</name>
<evidence type="ECO:0000256" key="1">
    <source>
        <dbReference type="ARBA" id="ARBA00004123"/>
    </source>
</evidence>
<keyword evidence="4 12" id="KW-0678">Repressor</keyword>
<feature type="compositionally biased region" description="Basic residues" evidence="14">
    <location>
        <begin position="600"/>
        <end position="611"/>
    </location>
</feature>
<dbReference type="Pfam" id="PF00850">
    <property type="entry name" value="Hist_deacetyl"/>
    <property type="match status" value="1"/>
</dbReference>
<keyword evidence="10 12" id="KW-0804">Transcription</keyword>
<feature type="compositionally biased region" description="Basic and acidic residues" evidence="14">
    <location>
        <begin position="542"/>
        <end position="552"/>
    </location>
</feature>
<keyword evidence="6 12" id="KW-0378">Hydrolase</keyword>
<dbReference type="InterPro" id="IPR023696">
    <property type="entry name" value="Ureohydrolase_dom_sf"/>
</dbReference>
<feature type="region of interest" description="Disordered" evidence="14">
    <location>
        <begin position="542"/>
        <end position="633"/>
    </location>
</feature>
<gene>
    <name evidence="17" type="primary">LOC101851254</name>
</gene>
<dbReference type="EC" id="3.5.1.98" evidence="3 12"/>
<feature type="domain" description="Histone deacetylase" evidence="15">
    <location>
        <begin position="662"/>
        <end position="973"/>
    </location>
</feature>
<evidence type="ECO:0000256" key="10">
    <source>
        <dbReference type="ARBA" id="ARBA00023163"/>
    </source>
</evidence>
<keyword evidence="13" id="KW-0175">Coiled coil</keyword>
<accession>A0ABM0ZVX1</accession>
<keyword evidence="5" id="KW-0479">Metal-binding</keyword>
<dbReference type="InterPro" id="IPR046949">
    <property type="entry name" value="HDAC4/5/7/9"/>
</dbReference>
<protein>
    <recommendedName>
        <fullName evidence="3 12">Histone deacetylase</fullName>
        <ecNumber evidence="3 12">3.5.1.98</ecNumber>
    </recommendedName>
</protein>
<comment type="subcellular location">
    <subcellularLocation>
        <location evidence="1 12">Nucleus</location>
    </subcellularLocation>
</comment>
<evidence type="ECO:0000256" key="4">
    <source>
        <dbReference type="ARBA" id="ARBA00022491"/>
    </source>
</evidence>
<sequence>MTSNNYQQYYTSSGNKFYKGSTSVDSGFQEPIDPVAPHETAMEVNSYQQQLNRKDMVSDQHLQQQLHCLKQRQQLQQHMLLQQYQQQRQQLEQEHEKQIQEHTKYLRHKQLLQQEHEKQVQEHIQVFMEEQQLQQKKIEQQLLEKEMFEQEKLQQIKNKTKDEESAIASSEVKLKLQAFVLTKQHREAVVKDLTNSPPQFRPHWVSNQGSLEKGSPPLNLSPPYAHHLMAKYEDDFPLRKTASESNILKLRSALKQKKEVRRAMLTHSPLVGRRDKGAPGLKRKTPLSNTGLCSSNPDSGPNSPSGSAHGSVANGSLSSLHSKEEPPGYIFSPFPPGLPYPSAELLYTSPSMPNISLGRPPTSASGSPVSTEEELRAAMSMSARLGNIALPGAGHILPGALPGYFPALQALDGEFPPGSAQAYLASQGKLSPSGSGNPSALTSPFIPVTAAAGPSAPPAAYRLHRHRPLGRTHSAPLPLGVFQQQNLLLQQQHDQYIKDQKLYVKQHIRQTVLQRSGSKSHMENVDEETEVKLAQEMKECREAESLEGKMEEAPVSGPSESPPAPEVTGLSEQQPPQLSERESSQNTQALLSPHREAGRARHRGPSHHRPLSRTQSSPLVTFSMPPQSAQDTGPVTYTFTTGLAYDSAMLNHRCTCNDHNNHLEHAGRIHSIWNRLTETGLEGRCEKIRTKKATVEELQSCHSEQYSLIFGGNPYNRQKLFESSSKKFCLLYCGGIGVDSDTVWNELYTSTAARTAAGCVIELACRVAAGDLKNGFAVVRPPGHHAEQDTPMGFCYFNSVAIAAKQLKEKRKLQKILIVDWDVHHGNGTQKMLYDDPNILYISIHRHDNGNFFPGTGAPEECGEGAGTGFNVNIAFGGSLNPPMGDAEYLAAFRTMVMPIAREFNPECVLVSAGYDAAKGHATALGGYELSPECFGHMTRELMSLANGKIVLALEGGYDIPSICASAELTVRALLGDELPPIRDEELKRSPCQPAIDTLNTAIEIQMEHWPCLKGYAKTLQYSLLEFQRLDMEEADTVSALASLSMVAGNRSGSVEQQSEPMEEGT</sequence>
<feature type="compositionally biased region" description="Low complexity" evidence="14">
    <location>
        <begin position="294"/>
        <end position="307"/>
    </location>
</feature>
<dbReference type="CDD" id="cd11681">
    <property type="entry name" value="HDAC_classIIa"/>
    <property type="match status" value="1"/>
</dbReference>
<keyword evidence="8 12" id="KW-0156">Chromatin regulator</keyword>
<dbReference type="PRINTS" id="PR01270">
    <property type="entry name" value="HDASUPER"/>
</dbReference>
<feature type="coiled-coil region" evidence="13">
    <location>
        <begin position="74"/>
        <end position="108"/>
    </location>
</feature>
<dbReference type="InterPro" id="IPR000286">
    <property type="entry name" value="HDACs"/>
</dbReference>
<comment type="function">
    <text evidence="12">Responsible for the deacetylation of lysine residues on the N-terminal part of the core histones (H2A, H2B, H3 and H4). Histone deacetylation gives a tag for epigenetic repression and plays an important role in transcriptional regulation, cell cycle progression and developmental events.</text>
</comment>
<keyword evidence="9 12" id="KW-0805">Transcription regulation</keyword>
<evidence type="ECO:0000256" key="2">
    <source>
        <dbReference type="ARBA" id="ARBA00007738"/>
    </source>
</evidence>
<dbReference type="PANTHER" id="PTHR45364">
    <property type="entry name" value="HISTONE DEACETYLASE 9-RELATED"/>
    <property type="match status" value="1"/>
</dbReference>
<dbReference type="InterPro" id="IPR037138">
    <property type="entry name" value="His_deacetylse_dom_sf"/>
</dbReference>
<evidence type="ECO:0000259" key="15">
    <source>
        <dbReference type="Pfam" id="PF00850"/>
    </source>
</evidence>
<evidence type="ECO:0000256" key="7">
    <source>
        <dbReference type="ARBA" id="ARBA00022833"/>
    </source>
</evidence>
<comment type="similarity">
    <text evidence="2 12">Belongs to the histone deacetylase family. HD type 2 subfamily.</text>
</comment>
<feature type="region of interest" description="Disordered" evidence="14">
    <location>
        <begin position="264"/>
        <end position="324"/>
    </location>
</feature>
<keyword evidence="16" id="KW-1185">Reference proteome</keyword>
<comment type="catalytic activity">
    <reaction evidence="12">
        <text>N(6)-acetyl-L-lysyl-[histone] + H2O = L-lysyl-[histone] + acetate</text>
        <dbReference type="Rhea" id="RHEA:58196"/>
        <dbReference type="Rhea" id="RHEA-COMP:9845"/>
        <dbReference type="Rhea" id="RHEA-COMP:11338"/>
        <dbReference type="ChEBI" id="CHEBI:15377"/>
        <dbReference type="ChEBI" id="CHEBI:29969"/>
        <dbReference type="ChEBI" id="CHEBI:30089"/>
        <dbReference type="ChEBI" id="CHEBI:61930"/>
        <dbReference type="EC" id="3.5.1.98"/>
    </reaction>
</comment>
<evidence type="ECO:0000256" key="13">
    <source>
        <dbReference type="SAM" id="Coils"/>
    </source>
</evidence>
<dbReference type="RefSeq" id="XP_012935632.1">
    <property type="nucleotide sequence ID" value="XM_013080178.1"/>
</dbReference>
<evidence type="ECO:0000256" key="3">
    <source>
        <dbReference type="ARBA" id="ARBA00012111"/>
    </source>
</evidence>
<dbReference type="PANTHER" id="PTHR45364:SF12">
    <property type="entry name" value="HISTONE DEACETYLASE"/>
    <property type="match status" value="1"/>
</dbReference>
<dbReference type="PIRSF" id="PIRSF037911">
    <property type="entry name" value="HDAC_II_euk"/>
    <property type="match status" value="1"/>
</dbReference>
<evidence type="ECO:0000256" key="14">
    <source>
        <dbReference type="SAM" id="MobiDB-lite"/>
    </source>
</evidence>
<dbReference type="Proteomes" id="UP000694888">
    <property type="component" value="Unplaced"/>
</dbReference>
<feature type="compositionally biased region" description="Polar residues" evidence="14">
    <location>
        <begin position="612"/>
        <end position="633"/>
    </location>
</feature>
<keyword evidence="11" id="KW-0539">Nucleus</keyword>
<evidence type="ECO:0000256" key="5">
    <source>
        <dbReference type="ARBA" id="ARBA00022723"/>
    </source>
</evidence>